<dbReference type="GO" id="GO:0006351">
    <property type="term" value="P:DNA-templated transcription"/>
    <property type="evidence" value="ECO:0007669"/>
    <property type="project" value="InterPro"/>
</dbReference>
<evidence type="ECO:0000259" key="7">
    <source>
        <dbReference type="PROSITE" id="PS50048"/>
    </source>
</evidence>
<evidence type="ECO:0000313" key="9">
    <source>
        <dbReference type="Proteomes" id="UP000799439"/>
    </source>
</evidence>
<dbReference type="GO" id="GO:0008270">
    <property type="term" value="F:zinc ion binding"/>
    <property type="evidence" value="ECO:0007669"/>
    <property type="project" value="InterPro"/>
</dbReference>
<keyword evidence="2" id="KW-0805">Transcription regulation</keyword>
<dbReference type="InterPro" id="IPR051127">
    <property type="entry name" value="Fungal_SecMet_Regulators"/>
</dbReference>
<dbReference type="CDD" id="cd00067">
    <property type="entry name" value="GAL4"/>
    <property type="match status" value="1"/>
</dbReference>
<keyword evidence="5" id="KW-0539">Nucleus</keyword>
<sequence>MELITAISDTSERNSRPLRPGQACLMCKHRKTKCDIDRPCQACIIRGSLCQNQDLTQPPPQKSSERAGSRNHRAVEDDASDTELSFVDIIEISDGSTQSFRPSTQPSQSHDCNRSNPNGHLVRTSCMAASGASTLPSAAVSSQRLATEFENRERQETSTSYGSSLFATTRSEDMVPLDRLERQQRLRDSLVQEYFHSSWPLFPILDRQSFEEAHQNRWSPDSNHCRAEDPHNFTVMELVYAIGCKHSSNLPNDDNKTRTQIAEEFYGHACNSIELVDLIRNPAISAVQVLLLMVVYQQTRRYVKCCNILHSTAIPMAQAIGLHLENPRVEHDPRAMNLRRCIWHCCVSLHRLNCLAYGYPIIDYAASSNTPLPELTAFNPWGPHYMKSLYPPLGLFISSCRLFDILADVLRVMMVINLRSGNEGQNFWERRETDLTKICNRLDNVRNDVPQGQTDDRTLLLQQRVFRYRRQLVRLLACQPLLMISIPPKVNSADSQPSHSNPAIYSSDDLGYFCNSCVEAAIKLVKEFWYHISAGGAPNQPEAWFATYYAFTAGAVFLVSNQSPLVKTEGKFEKERTWSRCLEVLRFYSKETPMAIKAIEILKAIDHGIEKISNSSQRALRGTNVDVHPRSYPSWLFGTSFNIYEQYLPDDGAMSDFDWMHDWLF</sequence>
<evidence type="ECO:0000256" key="2">
    <source>
        <dbReference type="ARBA" id="ARBA00023015"/>
    </source>
</evidence>
<organism evidence="8 9">
    <name type="scientific">Myriangium duriaei CBS 260.36</name>
    <dbReference type="NCBI Taxonomy" id="1168546"/>
    <lineage>
        <taxon>Eukaryota</taxon>
        <taxon>Fungi</taxon>
        <taxon>Dikarya</taxon>
        <taxon>Ascomycota</taxon>
        <taxon>Pezizomycotina</taxon>
        <taxon>Dothideomycetes</taxon>
        <taxon>Dothideomycetidae</taxon>
        <taxon>Myriangiales</taxon>
        <taxon>Myriangiaceae</taxon>
        <taxon>Myriangium</taxon>
    </lineage>
</organism>
<dbReference type="Pfam" id="PF00172">
    <property type="entry name" value="Zn_clus"/>
    <property type="match status" value="1"/>
</dbReference>
<keyword evidence="3" id="KW-0238">DNA-binding</keyword>
<reference evidence="8" key="1">
    <citation type="journal article" date="2020" name="Stud. Mycol.">
        <title>101 Dothideomycetes genomes: a test case for predicting lifestyles and emergence of pathogens.</title>
        <authorList>
            <person name="Haridas S."/>
            <person name="Albert R."/>
            <person name="Binder M."/>
            <person name="Bloem J."/>
            <person name="Labutti K."/>
            <person name="Salamov A."/>
            <person name="Andreopoulos B."/>
            <person name="Baker S."/>
            <person name="Barry K."/>
            <person name="Bills G."/>
            <person name="Bluhm B."/>
            <person name="Cannon C."/>
            <person name="Castanera R."/>
            <person name="Culley D."/>
            <person name="Daum C."/>
            <person name="Ezra D."/>
            <person name="Gonzalez J."/>
            <person name="Henrissat B."/>
            <person name="Kuo A."/>
            <person name="Liang C."/>
            <person name="Lipzen A."/>
            <person name="Lutzoni F."/>
            <person name="Magnuson J."/>
            <person name="Mondo S."/>
            <person name="Nolan M."/>
            <person name="Ohm R."/>
            <person name="Pangilinan J."/>
            <person name="Park H.-J."/>
            <person name="Ramirez L."/>
            <person name="Alfaro M."/>
            <person name="Sun H."/>
            <person name="Tritt A."/>
            <person name="Yoshinaga Y."/>
            <person name="Zwiers L.-H."/>
            <person name="Turgeon B."/>
            <person name="Goodwin S."/>
            <person name="Spatafora J."/>
            <person name="Crous P."/>
            <person name="Grigoriev I."/>
        </authorList>
    </citation>
    <scope>NUCLEOTIDE SEQUENCE</scope>
    <source>
        <strain evidence="8">CBS 260.36</strain>
    </source>
</reference>
<dbReference type="CDD" id="cd12148">
    <property type="entry name" value="fungal_TF_MHR"/>
    <property type="match status" value="1"/>
</dbReference>
<dbReference type="PANTHER" id="PTHR47424">
    <property type="entry name" value="REGULATORY PROTEIN GAL4"/>
    <property type="match status" value="1"/>
</dbReference>
<comment type="caution">
    <text evidence="8">The sequence shown here is derived from an EMBL/GenBank/DDBJ whole genome shotgun (WGS) entry which is preliminary data.</text>
</comment>
<evidence type="ECO:0000256" key="6">
    <source>
        <dbReference type="SAM" id="MobiDB-lite"/>
    </source>
</evidence>
<gene>
    <name evidence="8" type="ORF">K461DRAFT_41421</name>
</gene>
<dbReference type="PROSITE" id="PS00463">
    <property type="entry name" value="ZN2_CY6_FUNGAL_1"/>
    <property type="match status" value="1"/>
</dbReference>
<dbReference type="InterPro" id="IPR036864">
    <property type="entry name" value="Zn2-C6_fun-type_DNA-bd_sf"/>
</dbReference>
<dbReference type="SMART" id="SM00066">
    <property type="entry name" value="GAL4"/>
    <property type="match status" value="1"/>
</dbReference>
<proteinExistence type="predicted"/>
<dbReference type="AlphaFoldDB" id="A0A9P4MHP3"/>
<dbReference type="GO" id="GO:0000981">
    <property type="term" value="F:DNA-binding transcription factor activity, RNA polymerase II-specific"/>
    <property type="evidence" value="ECO:0007669"/>
    <property type="project" value="InterPro"/>
</dbReference>
<dbReference type="PANTHER" id="PTHR47424:SF3">
    <property type="entry name" value="REGULATORY PROTEIN GAL4"/>
    <property type="match status" value="1"/>
</dbReference>
<dbReference type="InterPro" id="IPR001138">
    <property type="entry name" value="Zn2Cys6_DnaBD"/>
</dbReference>
<dbReference type="EMBL" id="ML996090">
    <property type="protein sequence ID" value="KAF2150224.1"/>
    <property type="molecule type" value="Genomic_DNA"/>
</dbReference>
<dbReference type="Pfam" id="PF04082">
    <property type="entry name" value="Fungal_trans"/>
    <property type="match status" value="1"/>
</dbReference>
<feature type="domain" description="Zn(2)-C6 fungal-type" evidence="7">
    <location>
        <begin position="23"/>
        <end position="52"/>
    </location>
</feature>
<dbReference type="PROSITE" id="PS50048">
    <property type="entry name" value="ZN2_CY6_FUNGAL_2"/>
    <property type="match status" value="1"/>
</dbReference>
<keyword evidence="1" id="KW-0479">Metal-binding</keyword>
<evidence type="ECO:0000256" key="1">
    <source>
        <dbReference type="ARBA" id="ARBA00022723"/>
    </source>
</evidence>
<dbReference type="Proteomes" id="UP000799439">
    <property type="component" value="Unassembled WGS sequence"/>
</dbReference>
<feature type="region of interest" description="Disordered" evidence="6">
    <location>
        <begin position="95"/>
        <end position="118"/>
    </location>
</feature>
<evidence type="ECO:0000256" key="3">
    <source>
        <dbReference type="ARBA" id="ARBA00023125"/>
    </source>
</evidence>
<name>A0A9P4MHP3_9PEZI</name>
<dbReference type="SMART" id="SM00906">
    <property type="entry name" value="Fungal_trans"/>
    <property type="match status" value="1"/>
</dbReference>
<dbReference type="OrthoDB" id="424974at2759"/>
<keyword evidence="9" id="KW-1185">Reference proteome</keyword>
<feature type="compositionally biased region" description="Basic and acidic residues" evidence="6">
    <location>
        <begin position="63"/>
        <end position="76"/>
    </location>
</feature>
<evidence type="ECO:0000256" key="4">
    <source>
        <dbReference type="ARBA" id="ARBA00023163"/>
    </source>
</evidence>
<keyword evidence="4" id="KW-0804">Transcription</keyword>
<protein>
    <recommendedName>
        <fullName evidence="7">Zn(2)-C6 fungal-type domain-containing protein</fullName>
    </recommendedName>
</protein>
<dbReference type="GO" id="GO:0005634">
    <property type="term" value="C:nucleus"/>
    <property type="evidence" value="ECO:0007669"/>
    <property type="project" value="TreeGrafter"/>
</dbReference>
<evidence type="ECO:0000313" key="8">
    <source>
        <dbReference type="EMBL" id="KAF2150224.1"/>
    </source>
</evidence>
<dbReference type="GO" id="GO:0000435">
    <property type="term" value="P:positive regulation of transcription from RNA polymerase II promoter by galactose"/>
    <property type="evidence" value="ECO:0007669"/>
    <property type="project" value="TreeGrafter"/>
</dbReference>
<feature type="region of interest" description="Disordered" evidence="6">
    <location>
        <begin position="54"/>
        <end position="81"/>
    </location>
</feature>
<evidence type="ECO:0000256" key="5">
    <source>
        <dbReference type="ARBA" id="ARBA00023242"/>
    </source>
</evidence>
<dbReference type="GO" id="GO:0000978">
    <property type="term" value="F:RNA polymerase II cis-regulatory region sequence-specific DNA binding"/>
    <property type="evidence" value="ECO:0007669"/>
    <property type="project" value="TreeGrafter"/>
</dbReference>
<dbReference type="SUPFAM" id="SSF57701">
    <property type="entry name" value="Zn2/Cys6 DNA-binding domain"/>
    <property type="match status" value="1"/>
</dbReference>
<dbReference type="InterPro" id="IPR007219">
    <property type="entry name" value="XnlR_reg_dom"/>
</dbReference>
<accession>A0A9P4MHP3</accession>
<dbReference type="Gene3D" id="4.10.240.10">
    <property type="entry name" value="Zn(2)-C6 fungal-type DNA-binding domain"/>
    <property type="match status" value="1"/>
</dbReference>